<gene>
    <name evidence="1" type="ORF">NMSP_1580</name>
</gene>
<dbReference type="Proteomes" id="UP000249949">
    <property type="component" value="Chromosome"/>
</dbReference>
<dbReference type="GeneID" id="32902026"/>
<dbReference type="EMBL" id="CP021324">
    <property type="protein sequence ID" value="ARS65179.1"/>
    <property type="molecule type" value="Genomic_DNA"/>
</dbReference>
<sequence>MGFIKAKYFAFFFMLVLLTSGIPFNANNDGEILPTADAAVKAPNNGNKIFFCENNPIKKTEYNKPHMKPQDYMSKCKERTDGYSWGSRIYVLLWAPGFNTDPHKLDELGTDSTGSQGLITVNSRDGTARSDSSSKCNPFIETGKDHGLFYGSIKLRGFSTTVNDDGVRMYGGDRCEGNAWKAQGTLDDGVLGVESGQDGGITMNFEYAENKVMSKSATHTWRIADFNFDKEEYTMDDTATVTIRDLDGLRYPFDKRTGYQMHIWSDTDQGGVEVNAYWKPNFRGTPQMHGDYPVKITFIDPDRRESTVRELYYKSGGSQVELKVSPGDNIYAEYYDRTLPQPYSTEDKLKLNAIATITEGSQTGVIVVNPPVIEKDDLLAKQFAFTKYTSGGEYLVSVWWDNWEWWTNQPTANSDNAINISIVDGMTEKPIGDVSYNLNVSTDGTSVVEKQHDYTRTDVIDFSIENNGLIEVLLSDLGETTEPLKFKFMVDSELQPNAPFTQISE</sequence>
<dbReference type="OrthoDB" id="12300at2157"/>
<name>A0A2Z2HRM4_9ARCH</name>
<protein>
    <submittedName>
        <fullName evidence="1">Uncharacterized protein</fullName>
    </submittedName>
</protein>
<evidence type="ECO:0000313" key="2">
    <source>
        <dbReference type="Proteomes" id="UP000249949"/>
    </source>
</evidence>
<proteinExistence type="predicted"/>
<evidence type="ECO:0000313" key="1">
    <source>
        <dbReference type="EMBL" id="ARS65179.1"/>
    </source>
</evidence>
<dbReference type="RefSeq" id="WP_086908178.1">
    <property type="nucleotide sequence ID" value="NZ_CP021324.1"/>
</dbReference>
<accession>A0A2Z2HRM4</accession>
<dbReference type="KEGG" id="nct:NMSP_1580"/>
<reference evidence="1 2" key="1">
    <citation type="journal article" date="2017" name="Environ. Microbiol.">
        <title>Genome and epigenome of a novel marine Thaumarchaeota strain suggest viral infection, phosphorothioation DNA modification and multiple restriction systems.</title>
        <authorList>
            <person name="Ahlgren N.A."/>
            <person name="Chen Y."/>
            <person name="Needham D.M."/>
            <person name="Parada A.E."/>
            <person name="Sachdeva R."/>
            <person name="Trinh V."/>
            <person name="Chen T."/>
            <person name="Fuhrman J.A."/>
        </authorList>
    </citation>
    <scope>NUCLEOTIDE SEQUENCE [LARGE SCALE GENOMIC DNA]</scope>
    <source>
        <strain evidence="1 2">SPOT01</strain>
    </source>
</reference>
<keyword evidence="2" id="KW-1185">Reference proteome</keyword>
<dbReference type="AlphaFoldDB" id="A0A2Z2HRM4"/>
<organism evidence="1 2">
    <name type="scientific">Candidatus Nitrosomarinus catalinensis</name>
    <dbReference type="NCBI Taxonomy" id="1898749"/>
    <lineage>
        <taxon>Archaea</taxon>
        <taxon>Nitrososphaerota</taxon>
        <taxon>Nitrososphaeria</taxon>
        <taxon>Nitrosopumilales</taxon>
        <taxon>Nitrosopumilaceae</taxon>
        <taxon>Candidatus Nitrosomarinus</taxon>
    </lineage>
</organism>